<organism evidence="1">
    <name type="scientific">Telmatobacter sp. DSM 110680</name>
    <dbReference type="NCBI Taxonomy" id="3036704"/>
    <lineage>
        <taxon>Bacteria</taxon>
        <taxon>Pseudomonadati</taxon>
        <taxon>Acidobacteriota</taxon>
        <taxon>Terriglobia</taxon>
        <taxon>Terriglobales</taxon>
        <taxon>Acidobacteriaceae</taxon>
        <taxon>Telmatobacter</taxon>
    </lineage>
</organism>
<protein>
    <recommendedName>
        <fullName evidence="2">Uracil DNA glycosylase superfamily protein</fullName>
    </recommendedName>
</protein>
<reference evidence="1" key="1">
    <citation type="submission" date="2023-03" db="EMBL/GenBank/DDBJ databases">
        <title>Edaphobacter sp.</title>
        <authorList>
            <person name="Huber K.J."/>
            <person name="Papendorf J."/>
            <person name="Pilke C."/>
            <person name="Bunk B."/>
            <person name="Sproeer C."/>
            <person name="Pester M."/>
        </authorList>
    </citation>
    <scope>NUCLEOTIDE SEQUENCE</scope>
    <source>
        <strain evidence="1">DSM 110680</strain>
    </source>
</reference>
<dbReference type="EMBL" id="CP121196">
    <property type="protein sequence ID" value="XBH19103.1"/>
    <property type="molecule type" value="Genomic_DNA"/>
</dbReference>
<dbReference type="AlphaFoldDB" id="A0AAU7DMU1"/>
<accession>A0AAU7DMU1</accession>
<sequence length="229" mass="26953">MIAEIEAMARGFYGYGRWDAPYWFIGPEQGGDNNEIRGKAFLKLEKDGLCDCEEFHKEIREFKWHRESPALQPTWRRLILLLKAFRNDFSTEELSDEETLRGSLRDYQRDYWGMNDAETCVIELSGLSAKNAKTGATYEPIKEKYLKERIGTIHTKIHRQEFKPKIVIMYGFGEKEHWPKIAGVPFVRHLVEKRGPTTFAFAEHPSARYQEDSYWVELGKRLRKESERP</sequence>
<evidence type="ECO:0000313" key="1">
    <source>
        <dbReference type="EMBL" id="XBH19103.1"/>
    </source>
</evidence>
<name>A0AAU7DMU1_9BACT</name>
<evidence type="ECO:0008006" key="2">
    <source>
        <dbReference type="Google" id="ProtNLM"/>
    </source>
</evidence>
<dbReference type="RefSeq" id="WP_348264318.1">
    <property type="nucleotide sequence ID" value="NZ_CP121196.1"/>
</dbReference>
<gene>
    <name evidence="1" type="ORF">P8935_07230</name>
</gene>
<proteinExistence type="predicted"/>